<dbReference type="SUPFAM" id="SSF54593">
    <property type="entry name" value="Glyoxalase/Bleomycin resistance protein/Dihydroxybiphenyl dioxygenase"/>
    <property type="match status" value="1"/>
</dbReference>
<dbReference type="GO" id="GO:0004493">
    <property type="term" value="F:methylmalonyl-CoA epimerase activity"/>
    <property type="evidence" value="ECO:0007669"/>
    <property type="project" value="TreeGrafter"/>
</dbReference>
<reference evidence="4" key="2">
    <citation type="submission" date="2021-06" db="EMBL/GenBank/DDBJ databases">
        <title>Updating the genus Pseudomonas: Description of 43 new species and partition of the Pseudomonas putida group.</title>
        <authorList>
            <person name="Girard L."/>
            <person name="Lood C."/>
            <person name="Vandamme P."/>
            <person name="Rokni-Zadeh H."/>
            <person name="van Noort V."/>
            <person name="Hofte M."/>
            <person name="Lavigne R."/>
            <person name="De Mot R."/>
        </authorList>
    </citation>
    <scope>NUCLEOTIDE SEQUENCE</scope>
    <source>
        <strain evidence="4">SWRI145</strain>
    </source>
</reference>
<evidence type="ECO:0000259" key="2">
    <source>
        <dbReference type="PROSITE" id="PS51819"/>
    </source>
</evidence>
<dbReference type="PANTHER" id="PTHR43048">
    <property type="entry name" value="METHYLMALONYL-COA EPIMERASE"/>
    <property type="match status" value="1"/>
</dbReference>
<evidence type="ECO:0000313" key="3">
    <source>
        <dbReference type="EMBL" id="MBC3298440.1"/>
    </source>
</evidence>
<dbReference type="Pfam" id="PF00903">
    <property type="entry name" value="Glyoxalase"/>
    <property type="match status" value="1"/>
</dbReference>
<protein>
    <submittedName>
        <fullName evidence="3">VOC family protein</fullName>
    </submittedName>
</protein>
<dbReference type="Proteomes" id="UP000615613">
    <property type="component" value="Chromosome"/>
</dbReference>
<dbReference type="Gene3D" id="3.10.180.10">
    <property type="entry name" value="2,3-Dihydroxybiphenyl 1,2-Dioxygenase, domain 1"/>
    <property type="match status" value="1"/>
</dbReference>
<dbReference type="RefSeq" id="WP_186754813.1">
    <property type="nucleotide sequence ID" value="NZ_CP077084.1"/>
</dbReference>
<dbReference type="KEGG" id="ptrt:HU722_0014765"/>
<keyword evidence="5" id="KW-1185">Reference proteome</keyword>
<gene>
    <name evidence="4" type="ORF">HU722_0014765</name>
    <name evidence="3" type="ORF">HU722_43635</name>
</gene>
<name>A0A8H9Z385_9PSED</name>
<evidence type="ECO:0000256" key="1">
    <source>
        <dbReference type="ARBA" id="ARBA00022723"/>
    </source>
</evidence>
<feature type="domain" description="VOC" evidence="2">
    <location>
        <begin position="10"/>
        <end position="161"/>
    </location>
</feature>
<dbReference type="PROSITE" id="PS51819">
    <property type="entry name" value="VOC"/>
    <property type="match status" value="1"/>
</dbReference>
<proteinExistence type="predicted"/>
<sequence>MGKSLIGFRRVDHASWTVSELEPVIEFYTKVIGARLLYQMGPLDAEQMPRDAAGRDWTDTHLGVAMARFSLAMLEFPDGFKVELFQYERPVGTNAAPLSSNHVGSHHMGIEVEDLEQAAKVLIEHGCTVLERIEMDSGPTEGSSFRYFKDPWENIFELVEVRTAGPVPLTNSGEQP</sequence>
<dbReference type="PANTHER" id="PTHR43048:SF6">
    <property type="entry name" value="BLR8189 PROTEIN"/>
    <property type="match status" value="1"/>
</dbReference>
<dbReference type="EMBL" id="JABWQF010000045">
    <property type="protein sequence ID" value="MBC3298440.1"/>
    <property type="molecule type" value="Genomic_DNA"/>
</dbReference>
<dbReference type="InterPro" id="IPR004360">
    <property type="entry name" value="Glyas_Fos-R_dOase_dom"/>
</dbReference>
<dbReference type="GO" id="GO:0046491">
    <property type="term" value="P:L-methylmalonyl-CoA metabolic process"/>
    <property type="evidence" value="ECO:0007669"/>
    <property type="project" value="TreeGrafter"/>
</dbReference>
<keyword evidence="1" id="KW-0479">Metal-binding</keyword>
<accession>A0A8H9Z385</accession>
<organism evidence="3">
    <name type="scientific">Pseudomonas tritici</name>
    <dbReference type="NCBI Taxonomy" id="2745518"/>
    <lineage>
        <taxon>Bacteria</taxon>
        <taxon>Pseudomonadati</taxon>
        <taxon>Pseudomonadota</taxon>
        <taxon>Gammaproteobacteria</taxon>
        <taxon>Pseudomonadales</taxon>
        <taxon>Pseudomonadaceae</taxon>
        <taxon>Pseudomonas</taxon>
    </lineage>
</organism>
<evidence type="ECO:0000313" key="5">
    <source>
        <dbReference type="Proteomes" id="UP000615613"/>
    </source>
</evidence>
<dbReference type="InterPro" id="IPR051785">
    <property type="entry name" value="MMCE/EMCE_epimerase"/>
</dbReference>
<dbReference type="EMBL" id="CP077084">
    <property type="protein sequence ID" value="QXH81305.1"/>
    <property type="molecule type" value="Genomic_DNA"/>
</dbReference>
<evidence type="ECO:0000313" key="4">
    <source>
        <dbReference type="EMBL" id="QXH81305.1"/>
    </source>
</evidence>
<dbReference type="GO" id="GO:0046872">
    <property type="term" value="F:metal ion binding"/>
    <property type="evidence" value="ECO:0007669"/>
    <property type="project" value="UniProtKB-KW"/>
</dbReference>
<dbReference type="InterPro" id="IPR037523">
    <property type="entry name" value="VOC_core"/>
</dbReference>
<dbReference type="AlphaFoldDB" id="A0A8H9Z385"/>
<reference evidence="3" key="1">
    <citation type="journal article" date="2020" name="Microorganisms">
        <title>Reliable Identification of Environmental Pseudomonas Isolates Using the rpoD Gene.</title>
        <authorList>
            <consortium name="The Broad Institute Genome Sequencing Platform"/>
            <person name="Girard L."/>
            <person name="Lood C."/>
            <person name="Rokni-Zadeh H."/>
            <person name="van Noort V."/>
            <person name="Lavigne R."/>
            <person name="De Mot R."/>
        </authorList>
    </citation>
    <scope>NUCLEOTIDE SEQUENCE [LARGE SCALE GENOMIC DNA]</scope>
    <source>
        <strain evidence="3">SWRI145</strain>
    </source>
</reference>
<dbReference type="InterPro" id="IPR029068">
    <property type="entry name" value="Glyas_Bleomycin-R_OHBP_Dase"/>
</dbReference>